<dbReference type="AlphaFoldDB" id="A0A014QPM2"/>
<evidence type="ECO:0000313" key="3">
    <source>
        <dbReference type="Proteomes" id="UP000030151"/>
    </source>
</evidence>
<dbReference type="Pfam" id="PF20150">
    <property type="entry name" value="2EXR"/>
    <property type="match status" value="1"/>
</dbReference>
<organism evidence="2 3">
    <name type="scientific">Metarhizium robertsii</name>
    <dbReference type="NCBI Taxonomy" id="568076"/>
    <lineage>
        <taxon>Eukaryota</taxon>
        <taxon>Fungi</taxon>
        <taxon>Dikarya</taxon>
        <taxon>Ascomycota</taxon>
        <taxon>Pezizomycotina</taxon>
        <taxon>Sordariomycetes</taxon>
        <taxon>Hypocreomycetidae</taxon>
        <taxon>Hypocreales</taxon>
        <taxon>Clavicipitaceae</taxon>
        <taxon>Metarhizium</taxon>
    </lineage>
</organism>
<proteinExistence type="predicted"/>
<dbReference type="PANTHER" id="PTHR35910">
    <property type="entry name" value="2EXR DOMAIN-CONTAINING PROTEIN"/>
    <property type="match status" value="1"/>
</dbReference>
<protein>
    <recommendedName>
        <fullName evidence="1">2EXR domain-containing protein</fullName>
    </recommendedName>
</protein>
<reference evidence="2 3" key="1">
    <citation type="submission" date="2014-02" db="EMBL/GenBank/DDBJ databases">
        <title>The genome sequence of the entomopathogenic fungus Metarhizium robertsii ARSEF 2575.</title>
        <authorList>
            <person name="Giuliano Garisto Donzelli B."/>
            <person name="Roe B.A."/>
            <person name="Macmil S.L."/>
            <person name="Krasnoff S.B."/>
            <person name="Gibson D.M."/>
        </authorList>
    </citation>
    <scope>NUCLEOTIDE SEQUENCE [LARGE SCALE GENOMIC DNA]</scope>
    <source>
        <strain evidence="2 3">ARSEF 2575</strain>
    </source>
</reference>
<dbReference type="HOGENOM" id="CLU_045008_0_0_1"/>
<dbReference type="OrthoDB" id="3469466at2759"/>
<comment type="caution">
    <text evidence="2">The sequence shown here is derived from an EMBL/GenBank/DDBJ whole genome shotgun (WGS) entry which is preliminary data.</text>
</comment>
<dbReference type="Proteomes" id="UP000030151">
    <property type="component" value="Unassembled WGS sequence"/>
</dbReference>
<evidence type="ECO:0000313" key="2">
    <source>
        <dbReference type="EMBL" id="EXU94585.1"/>
    </source>
</evidence>
<dbReference type="eggNOG" id="ENOG502RPDQ">
    <property type="taxonomic scope" value="Eukaryota"/>
</dbReference>
<gene>
    <name evidence="2" type="ORF">X797_012341</name>
</gene>
<sequence>MSASSGESLQIINTVEIGTGSFPQFTKLPPEIRSMIWTQSLCHERFIRVELLLGRSPQDLLDENRPDYYAQLDARIIQELDARSHHRARLDRENSFLVVLRNRHEISKLFRVCSESRQSAMGFYRVKVPCYYKQLGEYPTEGTFYFNPELDFLDIDGLKFLPRFANTLLANDPRHVGLINLGSVWGHATECYDPLFQPIEGDEHLVRQLLSRLRRVIFGYNGHFGRSVHSRLAQKYGLKPQLHRSRPILASVSKFQRLPQDPRSVEAELTKTLLGLADPRDQMYRWYRLLEHWQIEYPNHRIDYRYMITVNNTRVTDREEALFALREEKEEWNRCREAYMADGVPCEEDDDELASAYGFWLFPISAFGRIPKANDRIRHIGGTRLNSRPRVWKFGKAWDVSKESPELCLQYLPEVPLSEPKNNRTSRLWRSPKHRPSMRDRFHMSVYSPV</sequence>
<name>A0A014QPM2_9HYPO</name>
<evidence type="ECO:0000259" key="1">
    <source>
        <dbReference type="Pfam" id="PF20150"/>
    </source>
</evidence>
<dbReference type="EMBL" id="JELW01000226">
    <property type="protein sequence ID" value="EXU94585.1"/>
    <property type="molecule type" value="Genomic_DNA"/>
</dbReference>
<dbReference type="PANTHER" id="PTHR35910:SF6">
    <property type="entry name" value="2EXR DOMAIN-CONTAINING PROTEIN"/>
    <property type="match status" value="1"/>
</dbReference>
<dbReference type="InterPro" id="IPR045518">
    <property type="entry name" value="2EXR"/>
</dbReference>
<accession>A0A014QPM2</accession>
<feature type="domain" description="2EXR" evidence="1">
    <location>
        <begin position="22"/>
        <end position="153"/>
    </location>
</feature>